<evidence type="ECO:0000313" key="3">
    <source>
        <dbReference type="Proteomes" id="UP000192907"/>
    </source>
</evidence>
<sequence>MIRLALYSLMLSSLSYGKTYVKTFKSESMTIGLEKVADGLGVPWGMAFIDSKNILVTSRSGTLYWVEGAKKTPIKGVPKVYAESQGGLLDVALDPDFKNNQTIYFTYSIAYQGGNTTRLSSAILSKYQLKNVKSIFTAEPKGSRNIHFGSRIAFDRQGYIYITVGDRGERDRAQSLDNHSGKVIRLHRDGKVPKDNPFVGKKGARPEIWSWGHRNPQGLAIHPKTGALWEQEHGPRGGDEINLIKKGVNYGWPKITYGKEYWGPSIGPSKQKGLAQPVHHYTPSIAPSGLEIYQGKAYPKWNGNIFSGAMKLTHINRLVLNGKGAVVKEERLLDDWGERIRNIKQGPDDLLYIAVDSGQILRLLPVK</sequence>
<keyword evidence="3" id="KW-1185">Reference proteome</keyword>
<dbReference type="RefSeq" id="WP_159455185.1">
    <property type="nucleotide sequence ID" value="NZ_FWZT01000004.1"/>
</dbReference>
<dbReference type="Gene3D" id="2.120.10.30">
    <property type="entry name" value="TolB, C-terminal domain"/>
    <property type="match status" value="1"/>
</dbReference>
<dbReference type="SUPFAM" id="SSF50952">
    <property type="entry name" value="Soluble quinoprotein glucose dehydrogenase"/>
    <property type="match status" value="1"/>
</dbReference>
<feature type="domain" description="Glucose/Sorbosone dehydrogenase" evidence="1">
    <location>
        <begin position="42"/>
        <end position="362"/>
    </location>
</feature>
<dbReference type="STRING" id="1513793.SAMN06296036_10431"/>
<dbReference type="InterPro" id="IPR011041">
    <property type="entry name" value="Quinoprot_gluc/sorb_DH_b-prop"/>
</dbReference>
<dbReference type="AlphaFoldDB" id="A0A1Y6BCW8"/>
<dbReference type="Pfam" id="PF07995">
    <property type="entry name" value="GSDH"/>
    <property type="match status" value="1"/>
</dbReference>
<dbReference type="EMBL" id="FWZT01000004">
    <property type="protein sequence ID" value="SMF04950.1"/>
    <property type="molecule type" value="Genomic_DNA"/>
</dbReference>
<reference evidence="3" key="1">
    <citation type="submission" date="2017-04" db="EMBL/GenBank/DDBJ databases">
        <authorList>
            <person name="Varghese N."/>
            <person name="Submissions S."/>
        </authorList>
    </citation>
    <scope>NUCLEOTIDE SEQUENCE [LARGE SCALE GENOMIC DNA]</scope>
    <source>
        <strain evidence="3">RKEM611</strain>
    </source>
</reference>
<gene>
    <name evidence="2" type="ORF">SAMN06296036_10431</name>
</gene>
<proteinExistence type="predicted"/>
<dbReference type="InterPro" id="IPR011042">
    <property type="entry name" value="6-blade_b-propeller_TolB-like"/>
</dbReference>
<dbReference type="PANTHER" id="PTHR19328:SF75">
    <property type="entry name" value="ALDOSE SUGAR DEHYDROGENASE YLII"/>
    <property type="match status" value="1"/>
</dbReference>
<evidence type="ECO:0000259" key="1">
    <source>
        <dbReference type="Pfam" id="PF07995"/>
    </source>
</evidence>
<evidence type="ECO:0000313" key="2">
    <source>
        <dbReference type="EMBL" id="SMF04950.1"/>
    </source>
</evidence>
<dbReference type="PANTHER" id="PTHR19328">
    <property type="entry name" value="HEDGEHOG-INTERACTING PROTEIN"/>
    <property type="match status" value="1"/>
</dbReference>
<organism evidence="2 3">
    <name type="scientific">Pseudobacteriovorax antillogorgiicola</name>
    <dbReference type="NCBI Taxonomy" id="1513793"/>
    <lineage>
        <taxon>Bacteria</taxon>
        <taxon>Pseudomonadati</taxon>
        <taxon>Bdellovibrionota</taxon>
        <taxon>Oligoflexia</taxon>
        <taxon>Oligoflexales</taxon>
        <taxon>Pseudobacteriovoracaceae</taxon>
        <taxon>Pseudobacteriovorax</taxon>
    </lineage>
</organism>
<protein>
    <submittedName>
        <fullName evidence="2">Glucose/arabinose dehydrogenase, beta-propeller fold</fullName>
    </submittedName>
</protein>
<dbReference type="InterPro" id="IPR012938">
    <property type="entry name" value="Glc/Sorbosone_DH"/>
</dbReference>
<name>A0A1Y6BCW8_9BACT</name>
<dbReference type="Proteomes" id="UP000192907">
    <property type="component" value="Unassembled WGS sequence"/>
</dbReference>
<accession>A0A1Y6BCW8</accession>